<dbReference type="SMART" id="SM00530">
    <property type="entry name" value="HTH_XRE"/>
    <property type="match status" value="3"/>
</dbReference>
<accession>A0ABX5QGV9</accession>
<evidence type="ECO:0000313" key="4">
    <source>
        <dbReference type="Proteomes" id="UP000285768"/>
    </source>
</evidence>
<dbReference type="Gene3D" id="1.10.260.40">
    <property type="entry name" value="lambda repressor-like DNA-binding domains"/>
    <property type="match status" value="2"/>
</dbReference>
<proteinExistence type="predicted"/>
<feature type="compositionally biased region" description="Low complexity" evidence="1">
    <location>
        <begin position="197"/>
        <end position="210"/>
    </location>
</feature>
<reference evidence="3 4" key="1">
    <citation type="submission" date="2019-01" db="EMBL/GenBank/DDBJ databases">
        <title>Leucobacter muris sp. nov. isolated from the nose of a laboratory mouse.</title>
        <authorList>
            <person name="Benga L."/>
            <person name="Sproeer C."/>
            <person name="Schumann P."/>
            <person name="Verbarg S."/>
            <person name="Bunk B."/>
            <person name="Engelhardt E."/>
            <person name="Benten P.M."/>
            <person name="Sager M."/>
        </authorList>
    </citation>
    <scope>NUCLEOTIDE SEQUENCE [LARGE SCALE GENOMIC DNA]</scope>
    <source>
        <strain evidence="3 4">DSM 101948</strain>
    </source>
</reference>
<dbReference type="EMBL" id="CP035037">
    <property type="protein sequence ID" value="QAB18314.1"/>
    <property type="molecule type" value="Genomic_DNA"/>
</dbReference>
<gene>
    <name evidence="3" type="ORF">Leucomu_10650</name>
</gene>
<keyword evidence="4" id="KW-1185">Reference proteome</keyword>
<feature type="domain" description="HTH cro/C1-type" evidence="2">
    <location>
        <begin position="257"/>
        <end position="281"/>
    </location>
</feature>
<dbReference type="InterPro" id="IPR001387">
    <property type="entry name" value="Cro/C1-type_HTH"/>
</dbReference>
<dbReference type="SUPFAM" id="SSF47413">
    <property type="entry name" value="lambda repressor-like DNA-binding domains"/>
    <property type="match status" value="2"/>
</dbReference>
<dbReference type="CDD" id="cd00093">
    <property type="entry name" value="HTH_XRE"/>
    <property type="match status" value="1"/>
</dbReference>
<organism evidence="3 4">
    <name type="scientific">Leucobacter muris</name>
    <dbReference type="NCBI Taxonomy" id="1935379"/>
    <lineage>
        <taxon>Bacteria</taxon>
        <taxon>Bacillati</taxon>
        <taxon>Actinomycetota</taxon>
        <taxon>Actinomycetes</taxon>
        <taxon>Micrococcales</taxon>
        <taxon>Microbacteriaceae</taxon>
        <taxon>Leucobacter</taxon>
    </lineage>
</organism>
<protein>
    <recommendedName>
        <fullName evidence="2">HTH cro/C1-type domain-containing protein</fullName>
    </recommendedName>
</protein>
<evidence type="ECO:0000256" key="1">
    <source>
        <dbReference type="SAM" id="MobiDB-lite"/>
    </source>
</evidence>
<name>A0ABX5QGV9_9MICO</name>
<dbReference type="PROSITE" id="PS50943">
    <property type="entry name" value="HTH_CROC1"/>
    <property type="match status" value="1"/>
</dbReference>
<evidence type="ECO:0000259" key="2">
    <source>
        <dbReference type="PROSITE" id="PS50943"/>
    </source>
</evidence>
<dbReference type="Proteomes" id="UP000285768">
    <property type="component" value="Chromosome"/>
</dbReference>
<dbReference type="RefSeq" id="WP_128387206.1">
    <property type="nucleotide sequence ID" value="NZ_CP035037.1"/>
</dbReference>
<evidence type="ECO:0000313" key="3">
    <source>
        <dbReference type="EMBL" id="QAB18314.1"/>
    </source>
</evidence>
<dbReference type="InterPro" id="IPR010982">
    <property type="entry name" value="Lambda_DNA-bd_dom_sf"/>
</dbReference>
<sequence>MNVDEPGVGYAEALAAELKWQLKQRNISGSALGGMLQIGQRTISQWLNGRNKIPFTFVYSASLVMGARPGSLFKLAEQRYQTESPLLVTGNPDRRDPSQLSPEELGARSERFVQCIAAELRTQLSLRELSTRQIALTLGKAPSIAGEWLNGKKVLPVHFAYNVCQALGFPVEDLVDRAEARIDRYPEDPDEISLQNSGSTTALSSRASLSPGEVSRRLRAMLELKGLDGQSGFDTAAAAALSHGITLDRRTWDDALKGIAVPDASVLAEIAEALGAPADYLIAEDDDITERAEAEAELARVAAEAGVTNIAARGAHLSAESLREIANLVNRYIPK</sequence>
<feature type="region of interest" description="Disordered" evidence="1">
    <location>
        <begin position="186"/>
        <end position="210"/>
    </location>
</feature>